<proteinExistence type="predicted"/>
<reference evidence="10 11" key="1">
    <citation type="submission" date="2019-02" db="EMBL/GenBank/DDBJ databases">
        <title>Hansschlegelia quercus sp. nov., a novel methylotrophic bacterium from buds of oak (Quercus robur L.).</title>
        <authorList>
            <person name="Agafonova N.V."/>
            <person name="Kaparullina E.N."/>
            <person name="Grouzdev D.S."/>
            <person name="Doronina N.V."/>
        </authorList>
    </citation>
    <scope>NUCLEOTIDE SEQUENCE [LARGE SCALE GENOMIC DNA]</scope>
    <source>
        <strain evidence="10 11">Dub</strain>
    </source>
</reference>
<dbReference type="GO" id="GO:0004252">
    <property type="term" value="F:serine-type endopeptidase activity"/>
    <property type="evidence" value="ECO:0007669"/>
    <property type="project" value="InterPro"/>
</dbReference>
<name>A0A4Q9GI70_9HYPH</name>
<feature type="disulfide bond" evidence="8">
    <location>
        <begin position="69"/>
        <end position="298"/>
    </location>
</feature>
<dbReference type="EMBL" id="SIUB01000003">
    <property type="protein sequence ID" value="TBN53893.1"/>
    <property type="molecule type" value="Genomic_DNA"/>
</dbReference>
<evidence type="ECO:0000313" key="11">
    <source>
        <dbReference type="Proteomes" id="UP000291613"/>
    </source>
</evidence>
<keyword evidence="8" id="KW-1015">Disulfide bond</keyword>
<evidence type="ECO:0000256" key="3">
    <source>
        <dbReference type="ARBA" id="ARBA00022729"/>
    </source>
</evidence>
<accession>A0A4Q9GI70</accession>
<feature type="signal peptide" evidence="9">
    <location>
        <begin position="1"/>
        <end position="23"/>
    </location>
</feature>
<dbReference type="GO" id="GO:0006508">
    <property type="term" value="P:proteolysis"/>
    <property type="evidence" value="ECO:0007669"/>
    <property type="project" value="UniProtKB-KW"/>
</dbReference>
<evidence type="ECO:0000256" key="4">
    <source>
        <dbReference type="ARBA" id="ARBA00022764"/>
    </source>
</evidence>
<feature type="chain" id="PRO_5020390526" evidence="9">
    <location>
        <begin position="24"/>
        <end position="305"/>
    </location>
</feature>
<dbReference type="InterPro" id="IPR009045">
    <property type="entry name" value="Zn_M74/Hedgehog-like"/>
</dbReference>
<keyword evidence="4" id="KW-0574">Periplasm</keyword>
<feature type="disulfide bond" evidence="8">
    <location>
        <begin position="213"/>
        <end position="260"/>
    </location>
</feature>
<dbReference type="GO" id="GO:0046872">
    <property type="term" value="F:metal ion binding"/>
    <property type="evidence" value="ECO:0007669"/>
    <property type="project" value="UniProtKB-KW"/>
</dbReference>
<keyword evidence="7" id="KW-0482">Metalloprotease</keyword>
<keyword evidence="2" id="KW-0479">Metal-binding</keyword>
<evidence type="ECO:0000313" key="10">
    <source>
        <dbReference type="EMBL" id="TBN53893.1"/>
    </source>
</evidence>
<dbReference type="GO" id="GO:0030288">
    <property type="term" value="C:outer membrane-bounded periplasmic space"/>
    <property type="evidence" value="ECO:0007669"/>
    <property type="project" value="InterPro"/>
</dbReference>
<dbReference type="GO" id="GO:0008237">
    <property type="term" value="F:metallopeptidase activity"/>
    <property type="evidence" value="ECO:0007669"/>
    <property type="project" value="UniProtKB-KW"/>
</dbReference>
<keyword evidence="1" id="KW-0645">Protease</keyword>
<evidence type="ECO:0000256" key="5">
    <source>
        <dbReference type="ARBA" id="ARBA00022801"/>
    </source>
</evidence>
<dbReference type="AlphaFoldDB" id="A0A4Q9GI70"/>
<dbReference type="OrthoDB" id="1467367at2"/>
<keyword evidence="6" id="KW-0862">Zinc</keyword>
<gene>
    <name evidence="10" type="ORF">EYR15_08895</name>
</gene>
<dbReference type="Proteomes" id="UP000291613">
    <property type="component" value="Unassembled WGS sequence"/>
</dbReference>
<feature type="disulfide bond" evidence="8">
    <location>
        <begin position="242"/>
        <end position="248"/>
    </location>
</feature>
<organism evidence="10 11">
    <name type="scientific">Hansschlegelia quercus</name>
    <dbReference type="NCBI Taxonomy" id="2528245"/>
    <lineage>
        <taxon>Bacteria</taxon>
        <taxon>Pseudomonadati</taxon>
        <taxon>Pseudomonadota</taxon>
        <taxon>Alphaproteobacteria</taxon>
        <taxon>Hyphomicrobiales</taxon>
        <taxon>Methylopilaceae</taxon>
        <taxon>Hansschlegelia</taxon>
    </lineage>
</organism>
<comment type="caution">
    <text evidence="10">The sequence shown here is derived from an EMBL/GenBank/DDBJ whole genome shotgun (WGS) entry which is preliminary data.</text>
</comment>
<dbReference type="SUPFAM" id="SSF55166">
    <property type="entry name" value="Hedgehog/DD-peptidase"/>
    <property type="match status" value="1"/>
</dbReference>
<keyword evidence="3 9" id="KW-0732">Signal</keyword>
<keyword evidence="5" id="KW-0378">Hydrolase</keyword>
<evidence type="ECO:0000256" key="2">
    <source>
        <dbReference type="ARBA" id="ARBA00022723"/>
    </source>
</evidence>
<dbReference type="Gene3D" id="3.30.1380.10">
    <property type="match status" value="1"/>
</dbReference>
<dbReference type="InterPro" id="IPR005073">
    <property type="entry name" value="Peptidase_M74"/>
</dbReference>
<dbReference type="RefSeq" id="WP_131003126.1">
    <property type="nucleotide sequence ID" value="NZ_JBHSZR010000003.1"/>
</dbReference>
<evidence type="ECO:0000256" key="9">
    <source>
        <dbReference type="SAM" id="SignalP"/>
    </source>
</evidence>
<evidence type="ECO:0000256" key="7">
    <source>
        <dbReference type="ARBA" id="ARBA00023049"/>
    </source>
</evidence>
<evidence type="ECO:0000256" key="1">
    <source>
        <dbReference type="ARBA" id="ARBA00022670"/>
    </source>
</evidence>
<evidence type="ECO:0000256" key="8">
    <source>
        <dbReference type="PIRSR" id="PIRSR018455-2"/>
    </source>
</evidence>
<evidence type="ECO:0000256" key="6">
    <source>
        <dbReference type="ARBA" id="ARBA00022833"/>
    </source>
</evidence>
<sequence length="305" mass="33272">MTPMRLLVSVLFALGVSAGLAHAQDVRPAGFSLPPMVATPMTPAKELFGRVQRPNAGPDRSIGFYSNGCMSGGVALPLTGPTWQVMRPGRNRFYGRRRLIAMIQRVSKKVAAQTNWAGLLIGDMAQPRGGPMLGGHGSHQIGLDVDIWLRQMPAQEIPMAQRETIMSSMVVAQNRIDVNGYWTPDTLGAIKAVATDPEVERVLVNPAIKRAICRQATGDRSWLQKVRPNWGHDYHMHVRIGCGGEKSCRPQRDVVPGEGCGKELDYWFQRAILFPDPSPKKPSKAPPPFTVAKLPGECAAVLNAP</sequence>
<protein>
    <submittedName>
        <fullName evidence="10">Penicillin-insensitive murein endopeptidase</fullName>
    </submittedName>
</protein>
<dbReference type="PIRSF" id="PIRSF018455">
    <property type="entry name" value="MepA"/>
    <property type="match status" value="1"/>
</dbReference>
<keyword evidence="11" id="KW-1185">Reference proteome</keyword>
<dbReference type="NCBIfam" id="NF006947">
    <property type="entry name" value="PRK09429.1"/>
    <property type="match status" value="1"/>
</dbReference>
<dbReference type="Pfam" id="PF03411">
    <property type="entry name" value="Peptidase_M74"/>
    <property type="match status" value="1"/>
</dbReference>